<dbReference type="SUPFAM" id="SSF55753">
    <property type="entry name" value="Actin depolymerizing proteins"/>
    <property type="match status" value="1"/>
</dbReference>
<feature type="domain" description="ADF-H" evidence="3">
    <location>
        <begin position="5"/>
        <end position="140"/>
    </location>
</feature>
<dbReference type="GO" id="GO:0003779">
    <property type="term" value="F:actin binding"/>
    <property type="evidence" value="ECO:0007669"/>
    <property type="project" value="UniProtKB-KW"/>
</dbReference>
<accession>H2ZLE0</accession>
<evidence type="ECO:0000256" key="2">
    <source>
        <dbReference type="ARBA" id="ARBA00023203"/>
    </source>
</evidence>
<organism evidence="4 5">
    <name type="scientific">Ciona savignyi</name>
    <name type="common">Pacific transparent sea squirt</name>
    <dbReference type="NCBI Taxonomy" id="51511"/>
    <lineage>
        <taxon>Eukaryota</taxon>
        <taxon>Metazoa</taxon>
        <taxon>Chordata</taxon>
        <taxon>Tunicata</taxon>
        <taxon>Ascidiacea</taxon>
        <taxon>Phlebobranchia</taxon>
        <taxon>Cionidae</taxon>
        <taxon>Ciona</taxon>
    </lineage>
</organism>
<dbReference type="SMART" id="SM00102">
    <property type="entry name" value="ADF"/>
    <property type="match status" value="1"/>
</dbReference>
<evidence type="ECO:0000313" key="4">
    <source>
        <dbReference type="Ensembl" id="ENSCSAVP00000018406.1"/>
    </source>
</evidence>
<dbReference type="PROSITE" id="PS51263">
    <property type="entry name" value="ADF_H"/>
    <property type="match status" value="1"/>
</dbReference>
<sequence length="167" mass="18850">MAQSGINISANVISAYASIRVDKSKGCRFKLDLSQDLVFLEEGSEISKASPDPFKELIDGFPDDACRYALLKVRYSTEDMRECHKLCFLMWTPNAANITDKMLTTSTKDTLKAKFPSPVTIIRMQSREQKCINTVIQTLYNLDKMVITGFQGKPVVLDEDSNEYIYA</sequence>
<dbReference type="InterPro" id="IPR017904">
    <property type="entry name" value="ADF/Cofilin"/>
</dbReference>
<dbReference type="GO" id="GO:0015629">
    <property type="term" value="C:actin cytoskeleton"/>
    <property type="evidence" value="ECO:0007669"/>
    <property type="project" value="InterPro"/>
</dbReference>
<dbReference type="Gene3D" id="3.40.20.10">
    <property type="entry name" value="Severin"/>
    <property type="match status" value="1"/>
</dbReference>
<reference evidence="4" key="2">
    <citation type="submission" date="2025-08" db="UniProtKB">
        <authorList>
            <consortium name="Ensembl"/>
        </authorList>
    </citation>
    <scope>IDENTIFICATION</scope>
</reference>
<dbReference type="GO" id="GO:0030042">
    <property type="term" value="P:actin filament depolymerization"/>
    <property type="evidence" value="ECO:0007669"/>
    <property type="project" value="InterPro"/>
</dbReference>
<dbReference type="FunCoup" id="H2ZLE0">
    <property type="interactions" value="4"/>
</dbReference>
<name>H2ZLE0_CIOSA</name>
<evidence type="ECO:0000259" key="3">
    <source>
        <dbReference type="PROSITE" id="PS51263"/>
    </source>
</evidence>
<keyword evidence="2" id="KW-0009">Actin-binding</keyword>
<dbReference type="STRING" id="51511.ENSCSAVP00000018406"/>
<dbReference type="Pfam" id="PF00241">
    <property type="entry name" value="Cofilin_ADF"/>
    <property type="match status" value="1"/>
</dbReference>
<dbReference type="PANTHER" id="PTHR11913">
    <property type="entry name" value="COFILIN-RELATED"/>
    <property type="match status" value="1"/>
</dbReference>
<dbReference type="AlphaFoldDB" id="H2ZLE0"/>
<comment type="similarity">
    <text evidence="1">Belongs to the actin-binding proteins ADF family.</text>
</comment>
<evidence type="ECO:0000313" key="5">
    <source>
        <dbReference type="Proteomes" id="UP000007875"/>
    </source>
</evidence>
<dbReference type="HOGENOM" id="CLU_1593969_0_0_1"/>
<dbReference type="InterPro" id="IPR029006">
    <property type="entry name" value="ADF-H/Gelsolin-like_dom_sf"/>
</dbReference>
<dbReference type="eggNOG" id="KOG1735">
    <property type="taxonomic scope" value="Eukaryota"/>
</dbReference>
<proteinExistence type="inferred from homology"/>
<dbReference type="Proteomes" id="UP000007875">
    <property type="component" value="Unassembled WGS sequence"/>
</dbReference>
<reference evidence="4" key="3">
    <citation type="submission" date="2025-09" db="UniProtKB">
        <authorList>
            <consortium name="Ensembl"/>
        </authorList>
    </citation>
    <scope>IDENTIFICATION</scope>
</reference>
<keyword evidence="5" id="KW-1185">Reference proteome</keyword>
<dbReference type="Ensembl" id="ENSCSAVT00000018606.1">
    <property type="protein sequence ID" value="ENSCSAVP00000018406.1"/>
    <property type="gene ID" value="ENSCSAVG00000010805.1"/>
</dbReference>
<protein>
    <recommendedName>
        <fullName evidence="3">ADF-H domain-containing protein</fullName>
    </recommendedName>
</protein>
<reference evidence="5" key="1">
    <citation type="submission" date="2003-08" db="EMBL/GenBank/DDBJ databases">
        <authorList>
            <person name="Birren B."/>
            <person name="Nusbaum C."/>
            <person name="Abebe A."/>
            <person name="Abouelleil A."/>
            <person name="Adekoya E."/>
            <person name="Ait-zahra M."/>
            <person name="Allen N."/>
            <person name="Allen T."/>
            <person name="An P."/>
            <person name="Anderson M."/>
            <person name="Anderson S."/>
            <person name="Arachchi H."/>
            <person name="Armbruster J."/>
            <person name="Bachantsang P."/>
            <person name="Baldwin J."/>
            <person name="Barry A."/>
            <person name="Bayul T."/>
            <person name="Blitshsteyn B."/>
            <person name="Bloom T."/>
            <person name="Blye J."/>
            <person name="Boguslavskiy L."/>
            <person name="Borowsky M."/>
            <person name="Boukhgalter B."/>
            <person name="Brunache A."/>
            <person name="Butler J."/>
            <person name="Calixte N."/>
            <person name="Calvo S."/>
            <person name="Camarata J."/>
            <person name="Campo K."/>
            <person name="Chang J."/>
            <person name="Cheshatsang Y."/>
            <person name="Citroen M."/>
            <person name="Collymore A."/>
            <person name="Considine T."/>
            <person name="Cook A."/>
            <person name="Cooke P."/>
            <person name="Corum B."/>
            <person name="Cuomo C."/>
            <person name="David R."/>
            <person name="Dawoe T."/>
            <person name="Degray S."/>
            <person name="Dodge S."/>
            <person name="Dooley K."/>
            <person name="Dorje P."/>
            <person name="Dorjee K."/>
            <person name="Dorris L."/>
            <person name="Duffey N."/>
            <person name="Dupes A."/>
            <person name="Elkins T."/>
            <person name="Engels R."/>
            <person name="Erickson J."/>
            <person name="Farina A."/>
            <person name="Faro S."/>
            <person name="Ferreira P."/>
            <person name="Fischer H."/>
            <person name="Fitzgerald M."/>
            <person name="Foley K."/>
            <person name="Gage D."/>
            <person name="Galagan J."/>
            <person name="Gearin G."/>
            <person name="Gnerre S."/>
            <person name="Gnirke A."/>
            <person name="Goyette A."/>
            <person name="Graham J."/>
            <person name="Grandbois E."/>
            <person name="Gyaltsen K."/>
            <person name="Hafez N."/>
            <person name="Hagopian D."/>
            <person name="Hagos B."/>
            <person name="Hall J."/>
            <person name="Hatcher B."/>
            <person name="Heller A."/>
            <person name="Higgins H."/>
            <person name="Honan T."/>
            <person name="Horn A."/>
            <person name="Houde N."/>
            <person name="Hughes L."/>
            <person name="Hulme W."/>
            <person name="Husby E."/>
            <person name="Iliev I."/>
            <person name="Jaffe D."/>
            <person name="Jones C."/>
            <person name="Kamal M."/>
            <person name="Kamat A."/>
            <person name="Kamvysselis M."/>
            <person name="Karlsson E."/>
            <person name="Kells C."/>
            <person name="Kieu A."/>
            <person name="Kisner P."/>
            <person name="Kodira C."/>
            <person name="Kulbokas E."/>
            <person name="Labutti K."/>
            <person name="Lama D."/>
            <person name="Landers T."/>
            <person name="Leger J."/>
            <person name="Levine S."/>
            <person name="Lewis D."/>
            <person name="Lewis T."/>
            <person name="Lindblad-toh K."/>
            <person name="Liu X."/>
            <person name="Lokyitsang T."/>
            <person name="Lokyitsang Y."/>
            <person name="Lucien O."/>
            <person name="Lui A."/>
            <person name="Ma L.J."/>
            <person name="Mabbitt R."/>
            <person name="Macdonald J."/>
            <person name="Maclean C."/>
            <person name="Major J."/>
            <person name="Manning J."/>
            <person name="Marabella R."/>
            <person name="Maru K."/>
            <person name="Matthews C."/>
            <person name="Mauceli E."/>
            <person name="Mccarthy M."/>
            <person name="Mcdonough S."/>
            <person name="Mcghee T."/>
            <person name="Meldrim J."/>
            <person name="Meneus L."/>
            <person name="Mesirov J."/>
            <person name="Mihalev A."/>
            <person name="Mihova T."/>
            <person name="Mikkelsen T."/>
            <person name="Mlenga V."/>
            <person name="Moru K."/>
            <person name="Mozes J."/>
            <person name="Mulrain L."/>
            <person name="Munson G."/>
            <person name="Naylor J."/>
            <person name="Newes C."/>
            <person name="Nguyen C."/>
            <person name="Nguyen N."/>
            <person name="Nguyen T."/>
            <person name="Nicol R."/>
            <person name="Nielsen C."/>
            <person name="Nizzari M."/>
            <person name="Norbu C."/>
            <person name="Norbu N."/>
            <person name="O'donnell P."/>
            <person name="Okoawo O."/>
            <person name="O'leary S."/>
            <person name="Omotosho B."/>
            <person name="O'neill K."/>
            <person name="Osman S."/>
            <person name="Parker S."/>
            <person name="Perrin D."/>
            <person name="Phunkhang P."/>
            <person name="Piqani B."/>
            <person name="Purcell S."/>
            <person name="Rachupka T."/>
            <person name="Ramasamy U."/>
            <person name="Rameau R."/>
            <person name="Ray V."/>
            <person name="Raymond C."/>
            <person name="Retta R."/>
            <person name="Richardson S."/>
            <person name="Rise C."/>
            <person name="Rodriguez J."/>
            <person name="Rogers J."/>
            <person name="Rogov P."/>
            <person name="Rutman M."/>
            <person name="Schupbach R."/>
            <person name="Seaman C."/>
            <person name="Settipalli S."/>
            <person name="Sharpe T."/>
            <person name="Sheridan J."/>
            <person name="Sherpa N."/>
            <person name="Shi J."/>
            <person name="Smirnov S."/>
            <person name="Smith C."/>
            <person name="Sougnez C."/>
            <person name="Spencer B."/>
            <person name="Stalker J."/>
            <person name="Stange-thomann N."/>
            <person name="Stavropoulos S."/>
            <person name="Stetson K."/>
            <person name="Stone C."/>
            <person name="Stone S."/>
            <person name="Stubbs M."/>
            <person name="Talamas J."/>
            <person name="Tchuinga P."/>
            <person name="Tenzing P."/>
            <person name="Tesfaye S."/>
            <person name="Theodore J."/>
            <person name="Thoulutsang Y."/>
            <person name="Topham K."/>
            <person name="Towey S."/>
            <person name="Tsamla T."/>
            <person name="Tsomo N."/>
            <person name="Vallee D."/>
            <person name="Vassiliev H."/>
            <person name="Venkataraman V."/>
            <person name="Vinson J."/>
            <person name="Vo A."/>
            <person name="Wade C."/>
            <person name="Wang S."/>
            <person name="Wangchuk T."/>
            <person name="Wangdi T."/>
            <person name="Whittaker C."/>
            <person name="Wilkinson J."/>
            <person name="Wu Y."/>
            <person name="Wyman D."/>
            <person name="Yadav S."/>
            <person name="Yang S."/>
            <person name="Yang X."/>
            <person name="Yeager S."/>
            <person name="Yee E."/>
            <person name="Young G."/>
            <person name="Zainoun J."/>
            <person name="Zembeck L."/>
            <person name="Zimmer A."/>
            <person name="Zody M."/>
            <person name="Lander E."/>
        </authorList>
    </citation>
    <scope>NUCLEOTIDE SEQUENCE [LARGE SCALE GENOMIC DNA]</scope>
</reference>
<dbReference type="InterPro" id="IPR002108">
    <property type="entry name" value="ADF-H"/>
</dbReference>
<dbReference type="InParanoid" id="H2ZLE0"/>
<dbReference type="OMA" id="EDMRECH"/>
<evidence type="ECO:0000256" key="1">
    <source>
        <dbReference type="ARBA" id="ARBA00006844"/>
    </source>
</evidence>